<sequence>MPDGQRIHARECAFAGAWDSVVSSDDERDEGGDDSGSNALLHAENATSRELQAPSFSSSASRAKTKNKTKLRISTKSKKDADTNGAGNKAVIDVSSRVINYLDSVAISFEISRPPGMDDWIGVYCAEDETPNHDFLDFVKTSYRCKSVLEFRRLPNMRYSWQFRLFHTIQTGGQQQHVRLAHSAYVCIANGRFEPLQIHLAMTNSPTEMRVIDPEKLTRVVRASASMYAASDVCAEPASIEAAQYFRDPGALYDGLMTDLVLGPRTTTASAAMRRKVVCTSSSSHCPQSLGALPGDRTGITAKLMHDDMKSLDHQYIVAMHDGDISYAKGRTFLWDQFLALIHPVEAELPYMVEVGNHDNCYIRDGANTRNDPSLGSIHEQKDGAFHPPNQPNDCDSGVYSFEVGLMHHAVISTEHDYTPELRMLNWLVNDLKHVDRAKTPRLLLHIHRPMYCSEMYESDFELSKSIRKNLETLCAEYGVDVVFSDHYHAYERTCPVFQEQCCTEAIESGNTNSTSFSRPLEKSKAFVHTMVESAGASLDSTTQSRGIARPRWSTATAACMHVYNAMHALYEFKRNRDRVIADSVWIISNHDWHDDILLEASRVNFGQIEARNGTSNDAPKPIYARDDTDEDLLHDGIPAPDGHELDHVDEDDNGGDENAAESDAGSGAGVVALDDDLLTGEANT</sequence>
<reference evidence="4" key="3">
    <citation type="submission" date="2015-02" db="UniProtKB">
        <authorList>
            <consortium name="EnsemblProtists"/>
        </authorList>
    </citation>
    <scope>IDENTIFICATION</scope>
    <source>
        <strain evidence="4">DAOM BR144</strain>
    </source>
</reference>
<evidence type="ECO:0000313" key="5">
    <source>
        <dbReference type="Proteomes" id="UP000019132"/>
    </source>
</evidence>
<name>K3WN70_GLOUD</name>
<dbReference type="STRING" id="431595.K3WN70"/>
<organism evidence="4 5">
    <name type="scientific">Globisporangium ultimum (strain ATCC 200006 / CBS 805.95 / DAOM BR144)</name>
    <name type="common">Pythium ultimum</name>
    <dbReference type="NCBI Taxonomy" id="431595"/>
    <lineage>
        <taxon>Eukaryota</taxon>
        <taxon>Sar</taxon>
        <taxon>Stramenopiles</taxon>
        <taxon>Oomycota</taxon>
        <taxon>Peronosporomycetes</taxon>
        <taxon>Pythiales</taxon>
        <taxon>Pythiaceae</taxon>
        <taxon>Globisporangium</taxon>
    </lineage>
</organism>
<dbReference type="Gene3D" id="3.60.21.10">
    <property type="match status" value="1"/>
</dbReference>
<dbReference type="AlphaFoldDB" id="K3WN70"/>
<dbReference type="InterPro" id="IPR041792">
    <property type="entry name" value="MPP_PAP"/>
</dbReference>
<dbReference type="CDD" id="cd00839">
    <property type="entry name" value="MPP_PAPs"/>
    <property type="match status" value="1"/>
</dbReference>
<feature type="region of interest" description="Disordered" evidence="2">
    <location>
        <begin position="20"/>
        <end position="87"/>
    </location>
</feature>
<accession>K3WN70</accession>
<dbReference type="InterPro" id="IPR004843">
    <property type="entry name" value="Calcineurin-like_PHP"/>
</dbReference>
<feature type="domain" description="Calcineurin-like phosphoesterase" evidence="3">
    <location>
        <begin position="320"/>
        <end position="491"/>
    </location>
</feature>
<evidence type="ECO:0000256" key="1">
    <source>
        <dbReference type="ARBA" id="ARBA00023180"/>
    </source>
</evidence>
<dbReference type="HOGENOM" id="CLU_013387_4_0_1"/>
<dbReference type="eggNOG" id="KOG1378">
    <property type="taxonomic scope" value="Eukaryota"/>
</dbReference>
<dbReference type="InterPro" id="IPR029052">
    <property type="entry name" value="Metallo-depent_PP-like"/>
</dbReference>
<dbReference type="EnsemblProtists" id="PYU1_T006412">
    <property type="protein sequence ID" value="PYU1_T006412"/>
    <property type="gene ID" value="PYU1_G006400"/>
</dbReference>
<feature type="compositionally biased region" description="Acidic residues" evidence="2">
    <location>
        <begin position="24"/>
        <end position="33"/>
    </location>
</feature>
<dbReference type="PANTHER" id="PTHR45778">
    <property type="entry name" value="PURPLE ACID PHOSPHATASE-RELATED"/>
    <property type="match status" value="1"/>
</dbReference>
<dbReference type="GO" id="GO:0016787">
    <property type="term" value="F:hydrolase activity"/>
    <property type="evidence" value="ECO:0007669"/>
    <property type="project" value="InterPro"/>
</dbReference>
<feature type="compositionally biased region" description="Polar residues" evidence="2">
    <location>
        <begin position="45"/>
        <end position="62"/>
    </location>
</feature>
<protein>
    <recommendedName>
        <fullName evidence="3">Calcineurin-like phosphoesterase domain-containing protein</fullName>
    </recommendedName>
</protein>
<dbReference type="EMBL" id="GL376604">
    <property type="status" value="NOT_ANNOTATED_CDS"/>
    <property type="molecule type" value="Genomic_DNA"/>
</dbReference>
<proteinExistence type="predicted"/>
<dbReference type="SUPFAM" id="SSF56300">
    <property type="entry name" value="Metallo-dependent phosphatases"/>
    <property type="match status" value="1"/>
</dbReference>
<dbReference type="Proteomes" id="UP000019132">
    <property type="component" value="Unassembled WGS sequence"/>
</dbReference>
<dbReference type="PANTHER" id="PTHR45778:SF7">
    <property type="entry name" value="PURPLE ACID PHOSPHATASE"/>
    <property type="match status" value="1"/>
</dbReference>
<feature type="compositionally biased region" description="Basic residues" evidence="2">
    <location>
        <begin position="63"/>
        <end position="76"/>
    </location>
</feature>
<reference evidence="5" key="2">
    <citation type="submission" date="2010-04" db="EMBL/GenBank/DDBJ databases">
        <authorList>
            <person name="Buell R."/>
            <person name="Hamilton J."/>
            <person name="Hostetler J."/>
        </authorList>
    </citation>
    <scope>NUCLEOTIDE SEQUENCE [LARGE SCALE GENOMIC DNA]</scope>
    <source>
        <strain evidence="5">DAOM:BR144</strain>
    </source>
</reference>
<evidence type="ECO:0000259" key="3">
    <source>
        <dbReference type="Pfam" id="PF00149"/>
    </source>
</evidence>
<evidence type="ECO:0000256" key="2">
    <source>
        <dbReference type="SAM" id="MobiDB-lite"/>
    </source>
</evidence>
<keyword evidence="5" id="KW-1185">Reference proteome</keyword>
<keyword evidence="1" id="KW-0325">Glycoprotein</keyword>
<feature type="region of interest" description="Disordered" evidence="2">
    <location>
        <begin position="631"/>
        <end position="685"/>
    </location>
</feature>
<feature type="compositionally biased region" description="Acidic residues" evidence="2">
    <location>
        <begin position="648"/>
        <end position="661"/>
    </location>
</feature>
<dbReference type="InParanoid" id="K3WN70"/>
<evidence type="ECO:0000313" key="4">
    <source>
        <dbReference type="EnsemblProtists" id="PYU1_T006412"/>
    </source>
</evidence>
<dbReference type="VEuPathDB" id="FungiDB:PYU1_G006400"/>
<dbReference type="Pfam" id="PF00149">
    <property type="entry name" value="Metallophos"/>
    <property type="match status" value="1"/>
</dbReference>
<reference evidence="5" key="1">
    <citation type="journal article" date="2010" name="Genome Biol.">
        <title>Genome sequence of the necrotrophic plant pathogen Pythium ultimum reveals original pathogenicity mechanisms and effector repertoire.</title>
        <authorList>
            <person name="Levesque C.A."/>
            <person name="Brouwer H."/>
            <person name="Cano L."/>
            <person name="Hamilton J.P."/>
            <person name="Holt C."/>
            <person name="Huitema E."/>
            <person name="Raffaele S."/>
            <person name="Robideau G.P."/>
            <person name="Thines M."/>
            <person name="Win J."/>
            <person name="Zerillo M.M."/>
            <person name="Beakes G.W."/>
            <person name="Boore J.L."/>
            <person name="Busam D."/>
            <person name="Dumas B."/>
            <person name="Ferriera S."/>
            <person name="Fuerstenberg S.I."/>
            <person name="Gachon C.M."/>
            <person name="Gaulin E."/>
            <person name="Govers F."/>
            <person name="Grenville-Briggs L."/>
            <person name="Horner N."/>
            <person name="Hostetler J."/>
            <person name="Jiang R.H."/>
            <person name="Johnson J."/>
            <person name="Krajaejun T."/>
            <person name="Lin H."/>
            <person name="Meijer H.J."/>
            <person name="Moore B."/>
            <person name="Morris P."/>
            <person name="Phuntmart V."/>
            <person name="Puiu D."/>
            <person name="Shetty J."/>
            <person name="Stajich J.E."/>
            <person name="Tripathy S."/>
            <person name="Wawra S."/>
            <person name="van West P."/>
            <person name="Whitty B.R."/>
            <person name="Coutinho P.M."/>
            <person name="Henrissat B."/>
            <person name="Martin F."/>
            <person name="Thomas P.D."/>
            <person name="Tyler B.M."/>
            <person name="De Vries R.P."/>
            <person name="Kamoun S."/>
            <person name="Yandell M."/>
            <person name="Tisserat N."/>
            <person name="Buell C.R."/>
        </authorList>
    </citation>
    <scope>NUCLEOTIDE SEQUENCE</scope>
    <source>
        <strain evidence="5">DAOM:BR144</strain>
    </source>
</reference>